<protein>
    <submittedName>
        <fullName evidence="2">Uncharacterized protein</fullName>
    </submittedName>
</protein>
<evidence type="ECO:0000313" key="3">
    <source>
        <dbReference type="Proteomes" id="UP000054248"/>
    </source>
</evidence>
<organism evidence="2 3">
    <name type="scientific">Tulasnella calospora MUT 4182</name>
    <dbReference type="NCBI Taxonomy" id="1051891"/>
    <lineage>
        <taxon>Eukaryota</taxon>
        <taxon>Fungi</taxon>
        <taxon>Dikarya</taxon>
        <taxon>Basidiomycota</taxon>
        <taxon>Agaricomycotina</taxon>
        <taxon>Agaricomycetes</taxon>
        <taxon>Cantharellales</taxon>
        <taxon>Tulasnellaceae</taxon>
        <taxon>Tulasnella</taxon>
    </lineage>
</organism>
<reference evidence="3" key="2">
    <citation type="submission" date="2015-01" db="EMBL/GenBank/DDBJ databases">
        <title>Evolutionary Origins and Diversification of the Mycorrhizal Mutualists.</title>
        <authorList>
            <consortium name="DOE Joint Genome Institute"/>
            <consortium name="Mycorrhizal Genomics Consortium"/>
            <person name="Kohler A."/>
            <person name="Kuo A."/>
            <person name="Nagy L.G."/>
            <person name="Floudas D."/>
            <person name="Copeland A."/>
            <person name="Barry K.W."/>
            <person name="Cichocki N."/>
            <person name="Veneault-Fourrey C."/>
            <person name="LaButti K."/>
            <person name="Lindquist E.A."/>
            <person name="Lipzen A."/>
            <person name="Lundell T."/>
            <person name="Morin E."/>
            <person name="Murat C."/>
            <person name="Riley R."/>
            <person name="Ohm R."/>
            <person name="Sun H."/>
            <person name="Tunlid A."/>
            <person name="Henrissat B."/>
            <person name="Grigoriev I.V."/>
            <person name="Hibbett D.S."/>
            <person name="Martin F."/>
        </authorList>
    </citation>
    <scope>NUCLEOTIDE SEQUENCE [LARGE SCALE GENOMIC DNA]</scope>
    <source>
        <strain evidence="3">MUT 4182</strain>
    </source>
</reference>
<evidence type="ECO:0000256" key="1">
    <source>
        <dbReference type="SAM" id="MobiDB-lite"/>
    </source>
</evidence>
<gene>
    <name evidence="2" type="ORF">M407DRAFT_22455</name>
</gene>
<feature type="compositionally biased region" description="Polar residues" evidence="1">
    <location>
        <begin position="182"/>
        <end position="197"/>
    </location>
</feature>
<feature type="compositionally biased region" description="Polar residues" evidence="1">
    <location>
        <begin position="206"/>
        <end position="217"/>
    </location>
</feature>
<keyword evidence="3" id="KW-1185">Reference proteome</keyword>
<feature type="region of interest" description="Disordered" evidence="1">
    <location>
        <begin position="182"/>
        <end position="239"/>
    </location>
</feature>
<proteinExistence type="predicted"/>
<evidence type="ECO:0000313" key="2">
    <source>
        <dbReference type="EMBL" id="KIO28403.1"/>
    </source>
</evidence>
<reference evidence="2 3" key="1">
    <citation type="submission" date="2014-04" db="EMBL/GenBank/DDBJ databases">
        <authorList>
            <consortium name="DOE Joint Genome Institute"/>
            <person name="Kuo A."/>
            <person name="Girlanda M."/>
            <person name="Perotto S."/>
            <person name="Kohler A."/>
            <person name="Nagy L.G."/>
            <person name="Floudas D."/>
            <person name="Copeland A."/>
            <person name="Barry K.W."/>
            <person name="Cichocki N."/>
            <person name="Veneault-Fourrey C."/>
            <person name="LaButti K."/>
            <person name="Lindquist E.A."/>
            <person name="Lipzen A."/>
            <person name="Lundell T."/>
            <person name="Morin E."/>
            <person name="Murat C."/>
            <person name="Sun H."/>
            <person name="Tunlid A."/>
            <person name="Henrissat B."/>
            <person name="Grigoriev I.V."/>
            <person name="Hibbett D.S."/>
            <person name="Martin F."/>
            <person name="Nordberg H.P."/>
            <person name="Cantor M.N."/>
            <person name="Hua S.X."/>
        </authorList>
    </citation>
    <scope>NUCLEOTIDE SEQUENCE [LARGE SCALE GENOMIC DNA]</scope>
    <source>
        <strain evidence="2 3">MUT 4182</strain>
    </source>
</reference>
<sequence length="354" mass="37317">MSTMSPVIRPGISVLVNDIADLDPSMNLLPGATIFYSAYPAAEGKDGENGAQQAVNGVPWGVAPRSSSWSQAVAILRSRYIQLNPPGVGISSVLVVRDNDNDDNTGDSTSVTAVATAAGDDGPLGRVLDMLGALPTHILEAGRERRPPSTGTAIASNRGAVPNSPFISKTVQVLSATQANSEASQVNGKYAPNQFTTPVKPKPASGTPNGQPKSPSDASLKPAGPPAHRPQASNFSAPLMSTATRTVGPSVPRRTGSTANGLIDSPLRGVGINQFMVPMEAYAIGHWTRTILQFVQCEEAVIPIVERHLRCFSHDEDDVEFQAVLSEVFTVQLSHLVVKLLKLDAFLKTVGQRA</sequence>
<dbReference type="HOGENOM" id="CLU_783454_0_0_1"/>
<accession>A0A0C3L3U8</accession>
<dbReference type="AlphaFoldDB" id="A0A0C3L3U8"/>
<feature type="region of interest" description="Disordered" evidence="1">
    <location>
        <begin position="142"/>
        <end position="162"/>
    </location>
</feature>
<dbReference type="Proteomes" id="UP000054248">
    <property type="component" value="Unassembled WGS sequence"/>
</dbReference>
<name>A0A0C3L3U8_9AGAM</name>
<dbReference type="EMBL" id="KN822995">
    <property type="protein sequence ID" value="KIO28403.1"/>
    <property type="molecule type" value="Genomic_DNA"/>
</dbReference>